<feature type="compositionally biased region" description="Basic and acidic residues" evidence="2">
    <location>
        <begin position="558"/>
        <end position="574"/>
    </location>
</feature>
<dbReference type="PaxDb" id="30732-ENSOMEP00000012915"/>
<dbReference type="Pfam" id="PF23344">
    <property type="entry name" value="ZP-N"/>
    <property type="match status" value="1"/>
</dbReference>
<feature type="signal peptide" evidence="3">
    <location>
        <begin position="1"/>
        <end position="18"/>
    </location>
</feature>
<reference evidence="5" key="2">
    <citation type="submission" date="2025-09" db="UniProtKB">
        <authorList>
            <consortium name="Ensembl"/>
        </authorList>
    </citation>
    <scope>IDENTIFICATION</scope>
</reference>
<evidence type="ECO:0000313" key="5">
    <source>
        <dbReference type="Ensembl" id="ENSOMEP00000012915.1"/>
    </source>
</evidence>
<dbReference type="Pfam" id="PF00100">
    <property type="entry name" value="Zona_pellucida"/>
    <property type="match status" value="1"/>
</dbReference>
<feature type="region of interest" description="Disordered" evidence="2">
    <location>
        <begin position="558"/>
        <end position="590"/>
    </location>
</feature>
<keyword evidence="1" id="KW-1015">Disulfide bond</keyword>
<dbReference type="GO" id="GO:0035803">
    <property type="term" value="P:egg coat formation"/>
    <property type="evidence" value="ECO:0007669"/>
    <property type="project" value="TreeGrafter"/>
</dbReference>
<reference evidence="5" key="1">
    <citation type="submission" date="2025-08" db="UniProtKB">
        <authorList>
            <consortium name="Ensembl"/>
        </authorList>
    </citation>
    <scope>IDENTIFICATION</scope>
</reference>
<dbReference type="Gene3D" id="2.60.40.3210">
    <property type="entry name" value="Zona pellucida, ZP-N domain"/>
    <property type="match status" value="1"/>
</dbReference>
<dbReference type="GO" id="GO:0031012">
    <property type="term" value="C:extracellular matrix"/>
    <property type="evidence" value="ECO:0007669"/>
    <property type="project" value="TreeGrafter"/>
</dbReference>
<dbReference type="GeneID" id="112150510"/>
<dbReference type="InterPro" id="IPR055356">
    <property type="entry name" value="ZP-N"/>
</dbReference>
<accession>A0A3B3C516</accession>
<protein>
    <submittedName>
        <fullName evidence="5">Uncharacterized LOC112150510</fullName>
    </submittedName>
</protein>
<dbReference type="InterPro" id="IPR001507">
    <property type="entry name" value="ZP_dom"/>
</dbReference>
<dbReference type="GO" id="GO:0032190">
    <property type="term" value="F:acrosin binding"/>
    <property type="evidence" value="ECO:0007669"/>
    <property type="project" value="TreeGrafter"/>
</dbReference>
<keyword evidence="6" id="KW-1185">Reference proteome</keyword>
<dbReference type="GO" id="GO:2000344">
    <property type="term" value="P:positive regulation of acrosome reaction"/>
    <property type="evidence" value="ECO:0007669"/>
    <property type="project" value="TreeGrafter"/>
</dbReference>
<dbReference type="InterPro" id="IPR042235">
    <property type="entry name" value="ZP-C_dom"/>
</dbReference>
<dbReference type="CTD" id="334011"/>
<evidence type="ECO:0000259" key="4">
    <source>
        <dbReference type="PROSITE" id="PS51034"/>
    </source>
</evidence>
<dbReference type="Ensembl" id="ENSOMET00000020389.1">
    <property type="protein sequence ID" value="ENSOMEP00000012915.1"/>
    <property type="gene ID" value="ENSOMEG00000014336.1"/>
</dbReference>
<dbReference type="Gene3D" id="2.60.40.4100">
    <property type="entry name" value="Zona pellucida, ZP-C domain"/>
    <property type="match status" value="1"/>
</dbReference>
<dbReference type="RefSeq" id="XP_024134665.1">
    <property type="nucleotide sequence ID" value="XM_024278897.2"/>
</dbReference>
<dbReference type="OMA" id="VIMNKGC"/>
<organism evidence="5 6">
    <name type="scientific">Oryzias melastigma</name>
    <name type="common">Marine medaka</name>
    <dbReference type="NCBI Taxonomy" id="30732"/>
    <lineage>
        <taxon>Eukaryota</taxon>
        <taxon>Metazoa</taxon>
        <taxon>Chordata</taxon>
        <taxon>Craniata</taxon>
        <taxon>Vertebrata</taxon>
        <taxon>Euteleostomi</taxon>
        <taxon>Actinopterygii</taxon>
        <taxon>Neopterygii</taxon>
        <taxon>Teleostei</taxon>
        <taxon>Neoteleostei</taxon>
        <taxon>Acanthomorphata</taxon>
        <taxon>Ovalentaria</taxon>
        <taxon>Atherinomorphae</taxon>
        <taxon>Beloniformes</taxon>
        <taxon>Adrianichthyidae</taxon>
        <taxon>Oryziinae</taxon>
        <taxon>Oryzias</taxon>
    </lineage>
</organism>
<dbReference type="AlphaFoldDB" id="A0A3B3C516"/>
<dbReference type="FunFam" id="2.60.40.4100:FF:000002">
    <property type="entry name" value="Zona pellucida sperm-binding protein 3"/>
    <property type="match status" value="1"/>
</dbReference>
<name>A0A3B3C516_ORYME</name>
<evidence type="ECO:0000256" key="1">
    <source>
        <dbReference type="ARBA" id="ARBA00023157"/>
    </source>
</evidence>
<proteinExistence type="predicted"/>
<dbReference type="PANTHER" id="PTHR11576:SF18">
    <property type="entry name" value="ZONA PELLUCIDA PROTEIN C"/>
    <property type="match status" value="1"/>
</dbReference>
<dbReference type="GeneTree" id="ENSGT01030000234567"/>
<dbReference type="OrthoDB" id="8941595at2759"/>
<dbReference type="KEGG" id="oml:112150510"/>
<keyword evidence="3" id="KW-0732">Signal</keyword>
<dbReference type="STRING" id="30732.ENSOMEP00000012915"/>
<evidence type="ECO:0000256" key="3">
    <source>
        <dbReference type="SAM" id="SignalP"/>
    </source>
</evidence>
<sequence length="666" mass="73678">MGSLQLFLGMFFCHIISAESHLRYDDDSVVFRDFGGVLENELFPPFDRDFELLPFNDIFGSWRNWPPAFHMDPGFPPFMNAPRVQVSCDEHKLTVVVDKKTFGLALTAEDVQLGDNCRSNTELPDQLVFSYQLDECGTKSVLQNGVKGFTNFINLTPKKALSPWWQAPLTVQLTCFPRRFYSKPSVTLAPPLPMKSFNIQAMDSSWTKPVESNSYKRGQVMNLQVSAETRPNQQLFIHSCFSSASPEPQTKPRHAVLLNKGCSSSLGSPHPVAWFTGSNAANVVNFALNTSHLTSELYIHCSVIISDQGVTSISKSCNYDATQSKWVELNGDVDVCACCSSKCKSSSVKIHSGNKAIVSTGLLLVDDDVKANAPLDSEPQASSTLLARSNSPVEADGTVSDSLFLQRELPSSQQGVVVVSQDPTSRLTLWLPGQADAEYGKDMTTWSEDGFSVRLSPNGNYLDMKPPTASPMLPSQSEDADPTMRGSQGGKSWDMNIHTMDVWPIPRPETTEGLQEGFEKSTSSEVKTDLPNEISINLLLLEHPKTIPKILEDVAEEPLKKQLPDQTDGKDANKSELSSEEEEPSGVNVDDMVTEDVQQPIIHSKLEFSKGADGSQKLSYEEELNQTETKLVQRRAAGEEKTGRVPRLKGLRSTFMYLMRKMNGEK</sequence>
<feature type="domain" description="ZP" evidence="4">
    <location>
        <begin position="87"/>
        <end position="324"/>
    </location>
</feature>
<dbReference type="PROSITE" id="PS51034">
    <property type="entry name" value="ZP_2"/>
    <property type="match status" value="1"/>
</dbReference>
<dbReference type="SMART" id="SM00241">
    <property type="entry name" value="ZP"/>
    <property type="match status" value="1"/>
</dbReference>
<dbReference type="Proteomes" id="UP000261560">
    <property type="component" value="Unplaced"/>
</dbReference>
<dbReference type="GO" id="GO:0007339">
    <property type="term" value="P:binding of sperm to zona pellucida"/>
    <property type="evidence" value="ECO:0007669"/>
    <property type="project" value="TreeGrafter"/>
</dbReference>
<evidence type="ECO:0000313" key="6">
    <source>
        <dbReference type="Proteomes" id="UP000261560"/>
    </source>
</evidence>
<evidence type="ECO:0000256" key="2">
    <source>
        <dbReference type="SAM" id="MobiDB-lite"/>
    </source>
</evidence>
<dbReference type="PANTHER" id="PTHR11576">
    <property type="entry name" value="ZONA PELLUCIDA SPERM-BINDING PROTEIN 3"/>
    <property type="match status" value="1"/>
</dbReference>
<dbReference type="InterPro" id="IPR055355">
    <property type="entry name" value="ZP-C"/>
</dbReference>
<feature type="chain" id="PRO_5017414430" evidence="3">
    <location>
        <begin position="19"/>
        <end position="666"/>
    </location>
</feature>
<feature type="region of interest" description="Disordered" evidence="2">
    <location>
        <begin position="466"/>
        <end position="494"/>
    </location>
</feature>